<accession>A0A6J8EZ76</accession>
<reference evidence="1 2" key="1">
    <citation type="submission" date="2020-06" db="EMBL/GenBank/DDBJ databases">
        <authorList>
            <person name="Li R."/>
            <person name="Bekaert M."/>
        </authorList>
    </citation>
    <scope>NUCLEOTIDE SEQUENCE [LARGE SCALE GENOMIC DNA]</scope>
    <source>
        <strain evidence="2">wild</strain>
    </source>
</reference>
<protein>
    <recommendedName>
        <fullName evidence="3">WSC domain-containing protein</fullName>
    </recommendedName>
</protein>
<dbReference type="Proteomes" id="UP000507470">
    <property type="component" value="Unassembled WGS sequence"/>
</dbReference>
<sequence>MDLKEVEKAWTGTVIKYTKWATFIGCGRSQSTLKSGISVKTAEDCLIHCSDDSSVTYFIIKSSTCYCLTYKPEINGDINDCRAECSNASYTPCSSGRSALVFSIVQGTISRNDSCLAVSKAETKYFAVEDCSCQFPFLCLGSQETNEEVNDSGYKELSDNVTQLRANRHDGIMDTSEDTMDSQGYLIPEQHYHTIPGVEVHYAAANITERNSDKEKEVLDRDDYLVPVT</sequence>
<dbReference type="AlphaFoldDB" id="A0A6J8EZ76"/>
<keyword evidence="2" id="KW-1185">Reference proteome</keyword>
<evidence type="ECO:0000313" key="1">
    <source>
        <dbReference type="EMBL" id="CAC5425780.1"/>
    </source>
</evidence>
<name>A0A6J8EZ76_MYTCO</name>
<dbReference type="EMBL" id="CACVKT020010296">
    <property type="protein sequence ID" value="CAC5425780.1"/>
    <property type="molecule type" value="Genomic_DNA"/>
</dbReference>
<evidence type="ECO:0008006" key="3">
    <source>
        <dbReference type="Google" id="ProtNLM"/>
    </source>
</evidence>
<organism evidence="1 2">
    <name type="scientific">Mytilus coruscus</name>
    <name type="common">Sea mussel</name>
    <dbReference type="NCBI Taxonomy" id="42192"/>
    <lineage>
        <taxon>Eukaryota</taxon>
        <taxon>Metazoa</taxon>
        <taxon>Spiralia</taxon>
        <taxon>Lophotrochozoa</taxon>
        <taxon>Mollusca</taxon>
        <taxon>Bivalvia</taxon>
        <taxon>Autobranchia</taxon>
        <taxon>Pteriomorphia</taxon>
        <taxon>Mytilida</taxon>
        <taxon>Mytiloidea</taxon>
        <taxon>Mytilidae</taxon>
        <taxon>Mytilinae</taxon>
        <taxon>Mytilus</taxon>
    </lineage>
</organism>
<proteinExistence type="predicted"/>
<gene>
    <name evidence="1" type="ORF">MCOR_57567</name>
</gene>
<evidence type="ECO:0000313" key="2">
    <source>
        <dbReference type="Proteomes" id="UP000507470"/>
    </source>
</evidence>